<keyword evidence="3" id="KW-1185">Reference proteome</keyword>
<name>A0A0L7KLN0_OPEBR</name>
<evidence type="ECO:0000313" key="3">
    <source>
        <dbReference type="Proteomes" id="UP000037510"/>
    </source>
</evidence>
<comment type="caution">
    <text evidence="2">The sequence shown here is derived from an EMBL/GenBank/DDBJ whole genome shotgun (WGS) entry which is preliminary data.</text>
</comment>
<evidence type="ECO:0000313" key="2">
    <source>
        <dbReference type="EMBL" id="KOB64202.1"/>
    </source>
</evidence>
<evidence type="ECO:0000256" key="1">
    <source>
        <dbReference type="SAM" id="SignalP"/>
    </source>
</evidence>
<sequence length="71" mass="7743">MGMCNGLIYIGSKILIMLLLKLPGKGLLCSKKLPDTVLFGADVGEFGAEGLKITPVEPMARWNVSYKGQMW</sequence>
<dbReference type="EMBL" id="JTDY01009015">
    <property type="protein sequence ID" value="KOB64202.1"/>
    <property type="molecule type" value="Genomic_DNA"/>
</dbReference>
<feature type="chain" id="PRO_5005572639" evidence="1">
    <location>
        <begin position="27"/>
        <end position="71"/>
    </location>
</feature>
<dbReference type="PANTHER" id="PTHR34717:SF1">
    <property type="entry name" value="EG:BACR7A4.20 PROTEIN"/>
    <property type="match status" value="1"/>
</dbReference>
<dbReference type="Proteomes" id="UP000037510">
    <property type="component" value="Unassembled WGS sequence"/>
</dbReference>
<dbReference type="PANTHER" id="PTHR34717">
    <property type="entry name" value="EG:BACR7A4.20 PROTEIN"/>
    <property type="match status" value="1"/>
</dbReference>
<feature type="signal peptide" evidence="1">
    <location>
        <begin position="1"/>
        <end position="26"/>
    </location>
</feature>
<gene>
    <name evidence="2" type="ORF">OBRU01_20190</name>
</gene>
<accession>A0A0L7KLN0</accession>
<keyword evidence="1" id="KW-0732">Signal</keyword>
<dbReference type="STRING" id="104452.A0A0L7KLN0"/>
<organism evidence="2 3">
    <name type="scientific">Operophtera brumata</name>
    <name type="common">Winter moth</name>
    <name type="synonym">Phalaena brumata</name>
    <dbReference type="NCBI Taxonomy" id="104452"/>
    <lineage>
        <taxon>Eukaryota</taxon>
        <taxon>Metazoa</taxon>
        <taxon>Ecdysozoa</taxon>
        <taxon>Arthropoda</taxon>
        <taxon>Hexapoda</taxon>
        <taxon>Insecta</taxon>
        <taxon>Pterygota</taxon>
        <taxon>Neoptera</taxon>
        <taxon>Endopterygota</taxon>
        <taxon>Lepidoptera</taxon>
        <taxon>Glossata</taxon>
        <taxon>Ditrysia</taxon>
        <taxon>Geometroidea</taxon>
        <taxon>Geometridae</taxon>
        <taxon>Larentiinae</taxon>
        <taxon>Operophtera</taxon>
    </lineage>
</organism>
<protein>
    <submittedName>
        <fullName evidence="2">Uncharacterized protein</fullName>
    </submittedName>
</protein>
<reference evidence="2 3" key="1">
    <citation type="journal article" date="2015" name="Genome Biol. Evol.">
        <title>The genome of winter moth (Operophtera brumata) provides a genomic perspective on sexual dimorphism and phenology.</title>
        <authorList>
            <person name="Derks M.F."/>
            <person name="Smit S."/>
            <person name="Salis L."/>
            <person name="Schijlen E."/>
            <person name="Bossers A."/>
            <person name="Mateman C."/>
            <person name="Pijl A.S."/>
            <person name="de Ridder D."/>
            <person name="Groenen M.A."/>
            <person name="Visser M.E."/>
            <person name="Megens H.J."/>
        </authorList>
    </citation>
    <scope>NUCLEOTIDE SEQUENCE [LARGE SCALE GENOMIC DNA]</scope>
    <source>
        <strain evidence="2">WM2013NL</strain>
        <tissue evidence="2">Head and thorax</tissue>
    </source>
</reference>
<proteinExistence type="predicted"/>
<dbReference type="AlphaFoldDB" id="A0A0L7KLN0"/>